<reference evidence="8" key="1">
    <citation type="submission" date="2022-10" db="EMBL/GenBank/DDBJ databases">
        <title>Genome assembly of Pristionchus species.</title>
        <authorList>
            <person name="Yoshida K."/>
            <person name="Sommer R.J."/>
        </authorList>
    </citation>
    <scope>NUCLEOTIDE SEQUENCE [LARGE SCALE GENOMIC DNA]</scope>
    <source>
        <strain evidence="8">RS5460</strain>
    </source>
</reference>
<dbReference type="CDD" id="cd01388">
    <property type="entry name" value="HMG-box_SoxB"/>
    <property type="match status" value="1"/>
</dbReference>
<dbReference type="InterPro" id="IPR036910">
    <property type="entry name" value="HMG_box_dom_sf"/>
</dbReference>
<accession>A0AAN5C6N5</accession>
<dbReference type="GO" id="GO:0000978">
    <property type="term" value="F:RNA polymerase II cis-regulatory region sequence-specific DNA binding"/>
    <property type="evidence" value="ECO:0007669"/>
    <property type="project" value="TreeGrafter"/>
</dbReference>
<name>A0AAN5C6N5_9BILA</name>
<evidence type="ECO:0000256" key="4">
    <source>
        <dbReference type="PROSITE-ProRule" id="PRU00267"/>
    </source>
</evidence>
<keyword evidence="3 4" id="KW-0539">Nucleus</keyword>
<dbReference type="SMART" id="SM00398">
    <property type="entry name" value="HMG"/>
    <property type="match status" value="1"/>
</dbReference>
<dbReference type="InterPro" id="IPR009071">
    <property type="entry name" value="HMG_box_dom"/>
</dbReference>
<comment type="caution">
    <text evidence="7">The sequence shown here is derived from an EMBL/GenBank/DDBJ whole genome shotgun (WGS) entry which is preliminary data.</text>
</comment>
<evidence type="ECO:0000256" key="5">
    <source>
        <dbReference type="SAM" id="MobiDB-lite"/>
    </source>
</evidence>
<sequence>VPSFMTDHLALLYPSLALPVKSLDAALHMTTTTQLSPPLTSPELLGDQSTDTPSHEISNEDGATSSDGPSTAPSPLSKSPLDLLDPSHVKRPMNAFMVWSRGQRRKMAQDHPKMHNSEISKRLGAEWKMLSETEKRPFIDEAKRLRALHMKEHPDYKYRPRRKPKSGGGSMIPRKDSRPLPLSLSTPFSAQSFLPSYVPGLKSLAATMGSKDLSSYYSNFFPPLSSSAYSPYTTMMAAYARQAAALSAVVSSSSQVATVSPSLTTSPPSLGTAQV</sequence>
<dbReference type="InterPro" id="IPR050140">
    <property type="entry name" value="SRY-related_HMG-box_TF-like"/>
</dbReference>
<dbReference type="GO" id="GO:0000122">
    <property type="term" value="P:negative regulation of transcription by RNA polymerase II"/>
    <property type="evidence" value="ECO:0007669"/>
    <property type="project" value="TreeGrafter"/>
</dbReference>
<keyword evidence="2 4" id="KW-0238">DNA-binding</keyword>
<dbReference type="PANTHER" id="PTHR10270">
    <property type="entry name" value="SOX TRANSCRIPTION FACTOR"/>
    <property type="match status" value="1"/>
</dbReference>
<feature type="non-terminal residue" evidence="7">
    <location>
        <position position="1"/>
    </location>
</feature>
<keyword evidence="8" id="KW-1185">Reference proteome</keyword>
<proteinExistence type="predicted"/>
<comment type="subcellular location">
    <subcellularLocation>
        <location evidence="1">Nucleus</location>
    </subcellularLocation>
</comment>
<feature type="region of interest" description="Disordered" evidence="5">
    <location>
        <begin position="152"/>
        <end position="180"/>
    </location>
</feature>
<dbReference type="AlphaFoldDB" id="A0AAN5C6N5"/>
<feature type="compositionally biased region" description="Polar residues" evidence="5">
    <location>
        <begin position="59"/>
        <end position="71"/>
    </location>
</feature>
<evidence type="ECO:0000259" key="6">
    <source>
        <dbReference type="PROSITE" id="PS50118"/>
    </source>
</evidence>
<protein>
    <recommendedName>
        <fullName evidence="6">HMG box domain-containing protein</fullName>
    </recommendedName>
</protein>
<dbReference type="PROSITE" id="PS50118">
    <property type="entry name" value="HMG_BOX_2"/>
    <property type="match status" value="1"/>
</dbReference>
<evidence type="ECO:0000313" key="7">
    <source>
        <dbReference type="EMBL" id="GMR32690.1"/>
    </source>
</evidence>
<feature type="compositionally biased region" description="Low complexity" evidence="5">
    <location>
        <begin position="33"/>
        <end position="45"/>
    </location>
</feature>
<dbReference type="GO" id="GO:0030182">
    <property type="term" value="P:neuron differentiation"/>
    <property type="evidence" value="ECO:0007669"/>
    <property type="project" value="TreeGrafter"/>
</dbReference>
<feature type="region of interest" description="Disordered" evidence="5">
    <location>
        <begin position="33"/>
        <end position="87"/>
    </location>
</feature>
<organism evidence="7 8">
    <name type="scientific">Pristionchus mayeri</name>
    <dbReference type="NCBI Taxonomy" id="1317129"/>
    <lineage>
        <taxon>Eukaryota</taxon>
        <taxon>Metazoa</taxon>
        <taxon>Ecdysozoa</taxon>
        <taxon>Nematoda</taxon>
        <taxon>Chromadorea</taxon>
        <taxon>Rhabditida</taxon>
        <taxon>Rhabditina</taxon>
        <taxon>Diplogasteromorpha</taxon>
        <taxon>Diplogasteroidea</taxon>
        <taxon>Neodiplogasteridae</taxon>
        <taxon>Pristionchus</taxon>
    </lineage>
</organism>
<dbReference type="Gene3D" id="1.10.30.10">
    <property type="entry name" value="High mobility group box domain"/>
    <property type="match status" value="1"/>
</dbReference>
<dbReference type="PANTHER" id="PTHR10270:SF324">
    <property type="entry name" value="SOX DOMAIN-CONTAINING PROTEIN DICHAETE-RELATED"/>
    <property type="match status" value="1"/>
</dbReference>
<evidence type="ECO:0000256" key="1">
    <source>
        <dbReference type="ARBA" id="ARBA00004123"/>
    </source>
</evidence>
<evidence type="ECO:0000256" key="2">
    <source>
        <dbReference type="ARBA" id="ARBA00023125"/>
    </source>
</evidence>
<dbReference type="FunFam" id="1.10.30.10:FF:000002">
    <property type="entry name" value="transcription factor Sox-2"/>
    <property type="match status" value="1"/>
</dbReference>
<evidence type="ECO:0000256" key="3">
    <source>
        <dbReference type="ARBA" id="ARBA00023242"/>
    </source>
</evidence>
<dbReference type="SUPFAM" id="SSF47095">
    <property type="entry name" value="HMG-box"/>
    <property type="match status" value="1"/>
</dbReference>
<dbReference type="GO" id="GO:0007420">
    <property type="term" value="P:brain development"/>
    <property type="evidence" value="ECO:0007669"/>
    <property type="project" value="TreeGrafter"/>
</dbReference>
<dbReference type="GO" id="GO:0001228">
    <property type="term" value="F:DNA-binding transcription activator activity, RNA polymerase II-specific"/>
    <property type="evidence" value="ECO:0007669"/>
    <property type="project" value="TreeGrafter"/>
</dbReference>
<dbReference type="EMBL" id="BTRK01000001">
    <property type="protein sequence ID" value="GMR32690.1"/>
    <property type="molecule type" value="Genomic_DNA"/>
</dbReference>
<feature type="domain" description="HMG box" evidence="6">
    <location>
        <begin position="89"/>
        <end position="157"/>
    </location>
</feature>
<feature type="DNA-binding region" description="HMG box" evidence="4">
    <location>
        <begin position="89"/>
        <end position="157"/>
    </location>
</feature>
<feature type="compositionally biased region" description="Low complexity" evidence="5">
    <location>
        <begin position="73"/>
        <end position="86"/>
    </location>
</feature>
<dbReference type="Pfam" id="PF00505">
    <property type="entry name" value="HMG_box"/>
    <property type="match status" value="1"/>
</dbReference>
<evidence type="ECO:0000313" key="8">
    <source>
        <dbReference type="Proteomes" id="UP001328107"/>
    </source>
</evidence>
<gene>
    <name evidence="7" type="ORF">PMAYCL1PPCAC_02885</name>
</gene>
<dbReference type="GO" id="GO:0005634">
    <property type="term" value="C:nucleus"/>
    <property type="evidence" value="ECO:0007669"/>
    <property type="project" value="UniProtKB-SubCell"/>
</dbReference>
<dbReference type="Proteomes" id="UP001328107">
    <property type="component" value="Unassembled WGS sequence"/>
</dbReference>